<dbReference type="EMBL" id="JBCITM010000012">
    <property type="protein sequence ID" value="MEN1761181.1"/>
    <property type="molecule type" value="Genomic_DNA"/>
</dbReference>
<protein>
    <submittedName>
        <fullName evidence="7">TspO/MBR family protein</fullName>
    </submittedName>
</protein>
<dbReference type="PANTHER" id="PTHR10057">
    <property type="entry name" value="PERIPHERAL-TYPE BENZODIAZEPINE RECEPTOR"/>
    <property type="match status" value="1"/>
</dbReference>
<proteinExistence type="inferred from homology"/>
<accession>A0ABU9VVJ4</accession>
<comment type="caution">
    <text evidence="7">The sequence shown here is derived from an EMBL/GenBank/DDBJ whole genome shotgun (WGS) entry which is preliminary data.</text>
</comment>
<sequence>MSEAAEFYVFGGFLYPAVICDFEGEDLMTRPYSTIYTELAKPPLSPPGWVFGPVWTMLYTLMGIAAFRVFSAGIQRGEVKRALAVFFVQLGLNLLWPYLYFTLNFRGVAFVELLLLLFVIGLTIFLFYTIDKLAAYLMLPYLAWVLFAGYLNGATWWLNRGIN</sequence>
<feature type="transmembrane region" description="Helical" evidence="6">
    <location>
        <begin position="135"/>
        <end position="158"/>
    </location>
</feature>
<keyword evidence="5 6" id="KW-0472">Membrane</keyword>
<dbReference type="Proteomes" id="UP001407405">
    <property type="component" value="Unassembled WGS sequence"/>
</dbReference>
<evidence type="ECO:0000256" key="6">
    <source>
        <dbReference type="SAM" id="Phobius"/>
    </source>
</evidence>
<dbReference type="Gene3D" id="1.20.1260.100">
    <property type="entry name" value="TspO/MBR protein"/>
    <property type="match status" value="1"/>
</dbReference>
<evidence type="ECO:0000256" key="4">
    <source>
        <dbReference type="ARBA" id="ARBA00022989"/>
    </source>
</evidence>
<organism evidence="7 8">
    <name type="scientific">Anoxynatronum sibiricum</name>
    <dbReference type="NCBI Taxonomy" id="210623"/>
    <lineage>
        <taxon>Bacteria</taxon>
        <taxon>Bacillati</taxon>
        <taxon>Bacillota</taxon>
        <taxon>Clostridia</taxon>
        <taxon>Eubacteriales</taxon>
        <taxon>Clostridiaceae</taxon>
        <taxon>Anoxynatronum</taxon>
    </lineage>
</organism>
<evidence type="ECO:0000256" key="3">
    <source>
        <dbReference type="ARBA" id="ARBA00022692"/>
    </source>
</evidence>
<feature type="transmembrane region" description="Helical" evidence="6">
    <location>
        <begin position="49"/>
        <end position="70"/>
    </location>
</feature>
<evidence type="ECO:0000256" key="1">
    <source>
        <dbReference type="ARBA" id="ARBA00004141"/>
    </source>
</evidence>
<dbReference type="InterPro" id="IPR038330">
    <property type="entry name" value="TspO/MBR-related_sf"/>
</dbReference>
<dbReference type="InterPro" id="IPR004307">
    <property type="entry name" value="TspO_MBR"/>
</dbReference>
<name>A0ABU9VVJ4_9CLOT</name>
<keyword evidence="4 6" id="KW-1133">Transmembrane helix</keyword>
<feature type="transmembrane region" description="Helical" evidence="6">
    <location>
        <begin position="107"/>
        <end position="128"/>
    </location>
</feature>
<comment type="similarity">
    <text evidence="2">Belongs to the TspO/BZRP family.</text>
</comment>
<gene>
    <name evidence="7" type="ORF">AAIG11_11880</name>
</gene>
<keyword evidence="3 6" id="KW-0812">Transmembrane</keyword>
<feature type="transmembrane region" description="Helical" evidence="6">
    <location>
        <begin position="82"/>
        <end position="101"/>
    </location>
</feature>
<evidence type="ECO:0000256" key="2">
    <source>
        <dbReference type="ARBA" id="ARBA00007524"/>
    </source>
</evidence>
<dbReference type="CDD" id="cd15904">
    <property type="entry name" value="TSPO_MBR"/>
    <property type="match status" value="1"/>
</dbReference>
<reference evidence="7 8" key="1">
    <citation type="submission" date="2024-04" db="EMBL/GenBank/DDBJ databases">
        <title>Genome sequencing and metabolic network reconstruction of aminoacids and betaine degradation by Anoxynatronum sibiricum.</title>
        <authorList>
            <person name="Detkova E.N."/>
            <person name="Boltjanskaja Y.V."/>
            <person name="Mardanov A.V."/>
            <person name="Kevbrin V."/>
        </authorList>
    </citation>
    <scope>NUCLEOTIDE SEQUENCE [LARGE SCALE GENOMIC DNA]</scope>
    <source>
        <strain evidence="7 8">Z-7981</strain>
    </source>
</reference>
<dbReference type="PANTHER" id="PTHR10057:SF0">
    <property type="entry name" value="TRANSLOCATOR PROTEIN"/>
    <property type="match status" value="1"/>
</dbReference>
<evidence type="ECO:0000256" key="5">
    <source>
        <dbReference type="ARBA" id="ARBA00023136"/>
    </source>
</evidence>
<comment type="subcellular location">
    <subcellularLocation>
        <location evidence="1">Membrane</location>
        <topology evidence="1">Multi-pass membrane protein</topology>
    </subcellularLocation>
</comment>
<evidence type="ECO:0000313" key="7">
    <source>
        <dbReference type="EMBL" id="MEN1761181.1"/>
    </source>
</evidence>
<dbReference type="RefSeq" id="WP_343186482.1">
    <property type="nucleotide sequence ID" value="NZ_JBCITM010000012.1"/>
</dbReference>
<dbReference type="Pfam" id="PF03073">
    <property type="entry name" value="TspO_MBR"/>
    <property type="match status" value="1"/>
</dbReference>
<evidence type="ECO:0000313" key="8">
    <source>
        <dbReference type="Proteomes" id="UP001407405"/>
    </source>
</evidence>
<keyword evidence="8" id="KW-1185">Reference proteome</keyword>